<sequence>MADPKRDHGFVYNDQGQVDITHSPFFDINPEVDQTIEEYVERIVFTLAATIDDQISSVQWQIVVLTPSAKPDETGCTNEERLDAKLKLMGWYGLCCKRVLWRVSYAPSRIGNVGREKNQCHIFDGEVFMR</sequence>
<evidence type="ECO:0000313" key="1">
    <source>
        <dbReference type="EMBL" id="KAH0456858.1"/>
    </source>
</evidence>
<organism evidence="1 2">
    <name type="scientific">Dendrobium chrysotoxum</name>
    <name type="common">Orchid</name>
    <dbReference type="NCBI Taxonomy" id="161865"/>
    <lineage>
        <taxon>Eukaryota</taxon>
        <taxon>Viridiplantae</taxon>
        <taxon>Streptophyta</taxon>
        <taxon>Embryophyta</taxon>
        <taxon>Tracheophyta</taxon>
        <taxon>Spermatophyta</taxon>
        <taxon>Magnoliopsida</taxon>
        <taxon>Liliopsida</taxon>
        <taxon>Asparagales</taxon>
        <taxon>Orchidaceae</taxon>
        <taxon>Epidendroideae</taxon>
        <taxon>Malaxideae</taxon>
        <taxon>Dendrobiinae</taxon>
        <taxon>Dendrobium</taxon>
    </lineage>
</organism>
<dbReference type="AlphaFoldDB" id="A0AAV7GMW7"/>
<dbReference type="Proteomes" id="UP000775213">
    <property type="component" value="Unassembled WGS sequence"/>
</dbReference>
<evidence type="ECO:0000313" key="2">
    <source>
        <dbReference type="Proteomes" id="UP000775213"/>
    </source>
</evidence>
<dbReference type="EMBL" id="JAGFBR010000013">
    <property type="protein sequence ID" value="KAH0456858.1"/>
    <property type="molecule type" value="Genomic_DNA"/>
</dbReference>
<name>A0AAV7GMW7_DENCH</name>
<protein>
    <submittedName>
        <fullName evidence="1">Uncharacterized protein</fullName>
    </submittedName>
</protein>
<comment type="caution">
    <text evidence="1">The sequence shown here is derived from an EMBL/GenBank/DDBJ whole genome shotgun (WGS) entry which is preliminary data.</text>
</comment>
<keyword evidence="2" id="KW-1185">Reference proteome</keyword>
<reference evidence="1 2" key="1">
    <citation type="journal article" date="2021" name="Hortic Res">
        <title>Chromosome-scale assembly of the Dendrobium chrysotoxum genome enhances the understanding of orchid evolution.</title>
        <authorList>
            <person name="Zhang Y."/>
            <person name="Zhang G.Q."/>
            <person name="Zhang D."/>
            <person name="Liu X.D."/>
            <person name="Xu X.Y."/>
            <person name="Sun W.H."/>
            <person name="Yu X."/>
            <person name="Zhu X."/>
            <person name="Wang Z.W."/>
            <person name="Zhao X."/>
            <person name="Zhong W.Y."/>
            <person name="Chen H."/>
            <person name="Yin W.L."/>
            <person name="Huang T."/>
            <person name="Niu S.C."/>
            <person name="Liu Z.J."/>
        </authorList>
    </citation>
    <scope>NUCLEOTIDE SEQUENCE [LARGE SCALE GENOMIC DNA]</scope>
    <source>
        <strain evidence="1">Lindl</strain>
    </source>
</reference>
<proteinExistence type="predicted"/>
<accession>A0AAV7GMW7</accession>
<gene>
    <name evidence="1" type="ORF">IEQ34_014765</name>
</gene>